<dbReference type="GO" id="GO:0016036">
    <property type="term" value="P:cellular response to phosphate starvation"/>
    <property type="evidence" value="ECO:0007669"/>
    <property type="project" value="TreeGrafter"/>
</dbReference>
<evidence type="ECO:0000256" key="9">
    <source>
        <dbReference type="ARBA" id="ARBA00022840"/>
    </source>
</evidence>
<evidence type="ECO:0000259" key="15">
    <source>
        <dbReference type="PROSITE" id="PS50109"/>
    </source>
</evidence>
<keyword evidence="4" id="KW-1003">Cell membrane</keyword>
<dbReference type="Gene3D" id="3.30.565.10">
    <property type="entry name" value="Histidine kinase-like ATPase, C-terminal domain"/>
    <property type="match status" value="1"/>
</dbReference>
<gene>
    <name evidence="16" type="primary">senX3</name>
    <name evidence="16" type="ORF">I598_3037</name>
</gene>
<evidence type="ECO:0000256" key="12">
    <source>
        <dbReference type="ARBA" id="ARBA00039401"/>
    </source>
</evidence>
<keyword evidence="7" id="KW-0547">Nucleotide-binding</keyword>
<keyword evidence="8 16" id="KW-0418">Kinase</keyword>
<evidence type="ECO:0000256" key="4">
    <source>
        <dbReference type="ARBA" id="ARBA00022475"/>
    </source>
</evidence>
<sequence length="428" mass="45896">MEGIIQGVTAVVAGVLGVVVGVVAALAFRFSDRAQRRDPEESSAQLDAGLVRVLSVLRSAAVVVDDDDEVVRASPPAYALGVVRNDALVHQSIVDLVREVRRDGVIREKELELPRGPIGSGTVLLQVRVAPLGLDKLLVLAEDRTEARRVEAIRRDFVVNVSHELKTPVGAIALLAETVQDAADDPVAVRRFTERMLAESQRLSALVHEIIELSRLQVAGALQAVRPVPVRDVVDEAVDRARTTAAGKNITITIGGSVDSVVFGDHNLLVTAVRNLLDNAVSYSGPNTRVGVGVHERGGLVEIDVVDQGIGISTEEQQRVFERFYRVDPARSRDTGGTGLGLSIVKHVAADHGGDVRVWSEPGKGSTFTLRIPAADLPVHDRSASSSESSADTPDEHTDRVVRPLRERRRTTDDHGPAEGPSNEEVGA</sequence>
<evidence type="ECO:0000256" key="13">
    <source>
        <dbReference type="SAM" id="MobiDB-lite"/>
    </source>
</evidence>
<keyword evidence="17" id="KW-1185">Reference proteome</keyword>
<dbReference type="InterPro" id="IPR036097">
    <property type="entry name" value="HisK_dim/P_sf"/>
</dbReference>
<dbReference type="InterPro" id="IPR004358">
    <property type="entry name" value="Sig_transdc_His_kin-like_C"/>
</dbReference>
<dbReference type="InterPro" id="IPR003594">
    <property type="entry name" value="HATPase_dom"/>
</dbReference>
<evidence type="ECO:0000256" key="3">
    <source>
        <dbReference type="ARBA" id="ARBA00012438"/>
    </source>
</evidence>
<dbReference type="FunFam" id="1.10.287.130:FF:000008">
    <property type="entry name" value="Two-component sensor histidine kinase"/>
    <property type="match status" value="1"/>
</dbReference>
<proteinExistence type="predicted"/>
<dbReference type="AlphaFoldDB" id="A0A161I0K1"/>
<dbReference type="KEGG" id="ido:I598_3037"/>
<keyword evidence="9" id="KW-0067">ATP-binding</keyword>
<dbReference type="Proteomes" id="UP000076794">
    <property type="component" value="Chromosome"/>
</dbReference>
<dbReference type="PANTHER" id="PTHR45453:SF1">
    <property type="entry name" value="PHOSPHATE REGULON SENSOR PROTEIN PHOR"/>
    <property type="match status" value="1"/>
</dbReference>
<evidence type="ECO:0000313" key="17">
    <source>
        <dbReference type="Proteomes" id="UP000076794"/>
    </source>
</evidence>
<dbReference type="PATRIC" id="fig|1300344.3.peg.3056"/>
<dbReference type="PRINTS" id="PR00344">
    <property type="entry name" value="BCTRLSENSOR"/>
</dbReference>
<dbReference type="CDD" id="cd00075">
    <property type="entry name" value="HATPase"/>
    <property type="match status" value="1"/>
</dbReference>
<dbReference type="GO" id="GO:0005886">
    <property type="term" value="C:plasma membrane"/>
    <property type="evidence" value="ECO:0007669"/>
    <property type="project" value="UniProtKB-SubCell"/>
</dbReference>
<feature type="transmembrane region" description="Helical" evidence="14">
    <location>
        <begin position="6"/>
        <end position="28"/>
    </location>
</feature>
<comment type="catalytic activity">
    <reaction evidence="1">
        <text>ATP + protein L-histidine = ADP + protein N-phospho-L-histidine.</text>
        <dbReference type="EC" id="2.7.13.3"/>
    </reaction>
</comment>
<dbReference type="SMART" id="SM00388">
    <property type="entry name" value="HisKA"/>
    <property type="match status" value="1"/>
</dbReference>
<dbReference type="EMBL" id="CP014209">
    <property type="protein sequence ID" value="ANC32553.1"/>
    <property type="molecule type" value="Genomic_DNA"/>
</dbReference>
<dbReference type="OrthoDB" id="9813151at2"/>
<dbReference type="InterPro" id="IPR003661">
    <property type="entry name" value="HisK_dim/P_dom"/>
</dbReference>
<feature type="compositionally biased region" description="Basic and acidic residues" evidence="13">
    <location>
        <begin position="394"/>
        <end position="417"/>
    </location>
</feature>
<dbReference type="Pfam" id="PF00512">
    <property type="entry name" value="HisKA"/>
    <property type="match status" value="1"/>
</dbReference>
<protein>
    <recommendedName>
        <fullName evidence="12">Sensor-like histidine kinase SenX3</fullName>
        <ecNumber evidence="3">2.7.13.3</ecNumber>
    </recommendedName>
</protein>
<accession>A0A161I0K1</accession>
<dbReference type="GO" id="GO:0005524">
    <property type="term" value="F:ATP binding"/>
    <property type="evidence" value="ECO:0007669"/>
    <property type="project" value="UniProtKB-KW"/>
</dbReference>
<evidence type="ECO:0000256" key="7">
    <source>
        <dbReference type="ARBA" id="ARBA00022741"/>
    </source>
</evidence>
<keyword evidence="6 16" id="KW-0808">Transferase</keyword>
<dbReference type="SUPFAM" id="SSF55874">
    <property type="entry name" value="ATPase domain of HSP90 chaperone/DNA topoisomerase II/histidine kinase"/>
    <property type="match status" value="1"/>
</dbReference>
<keyword evidence="11 14" id="KW-0472">Membrane</keyword>
<feature type="region of interest" description="Disordered" evidence="13">
    <location>
        <begin position="380"/>
        <end position="428"/>
    </location>
</feature>
<comment type="subcellular location">
    <subcellularLocation>
        <location evidence="2">Cell membrane</location>
    </subcellularLocation>
</comment>
<evidence type="ECO:0000256" key="11">
    <source>
        <dbReference type="ARBA" id="ARBA00023136"/>
    </source>
</evidence>
<keyword evidence="14" id="KW-1133">Transmembrane helix</keyword>
<dbReference type="PROSITE" id="PS50109">
    <property type="entry name" value="HIS_KIN"/>
    <property type="match status" value="1"/>
</dbReference>
<keyword evidence="14" id="KW-0812">Transmembrane</keyword>
<evidence type="ECO:0000256" key="2">
    <source>
        <dbReference type="ARBA" id="ARBA00004236"/>
    </source>
</evidence>
<dbReference type="InterPro" id="IPR005467">
    <property type="entry name" value="His_kinase_dom"/>
</dbReference>
<evidence type="ECO:0000256" key="6">
    <source>
        <dbReference type="ARBA" id="ARBA00022679"/>
    </source>
</evidence>
<dbReference type="STRING" id="1300344.I598_3037"/>
<dbReference type="SUPFAM" id="SSF47384">
    <property type="entry name" value="Homodimeric domain of signal transducing histidine kinase"/>
    <property type="match status" value="1"/>
</dbReference>
<reference evidence="16 17" key="1">
    <citation type="submission" date="2016-01" db="EMBL/GenBank/DDBJ databases">
        <title>Complete genome sequence of a soil Actinobacterium, Isoptericola dokdonensis DS-3.</title>
        <authorList>
            <person name="Kwon S.-K."/>
            <person name="Kim J.F."/>
        </authorList>
    </citation>
    <scope>NUCLEOTIDE SEQUENCE [LARGE SCALE GENOMIC DNA]</scope>
    <source>
        <strain evidence="16 17">DS-3</strain>
    </source>
</reference>
<dbReference type="SMART" id="SM00387">
    <property type="entry name" value="HATPase_c"/>
    <property type="match status" value="1"/>
</dbReference>
<keyword evidence="5" id="KW-0597">Phosphoprotein</keyword>
<dbReference type="InterPro" id="IPR050351">
    <property type="entry name" value="BphY/WalK/GraS-like"/>
</dbReference>
<evidence type="ECO:0000256" key="8">
    <source>
        <dbReference type="ARBA" id="ARBA00022777"/>
    </source>
</evidence>
<organism evidence="16 17">
    <name type="scientific">Isoptericola dokdonensis DS-3</name>
    <dbReference type="NCBI Taxonomy" id="1300344"/>
    <lineage>
        <taxon>Bacteria</taxon>
        <taxon>Bacillati</taxon>
        <taxon>Actinomycetota</taxon>
        <taxon>Actinomycetes</taxon>
        <taxon>Micrococcales</taxon>
        <taxon>Promicromonosporaceae</taxon>
        <taxon>Isoptericola</taxon>
    </lineage>
</organism>
<dbReference type="InterPro" id="IPR036890">
    <property type="entry name" value="HATPase_C_sf"/>
</dbReference>
<dbReference type="RefSeq" id="WP_068203818.1">
    <property type="nucleotide sequence ID" value="NZ_CP014209.1"/>
</dbReference>
<dbReference type="GO" id="GO:0004721">
    <property type="term" value="F:phosphoprotein phosphatase activity"/>
    <property type="evidence" value="ECO:0007669"/>
    <property type="project" value="TreeGrafter"/>
</dbReference>
<name>A0A161I0K1_9MICO</name>
<dbReference type="Pfam" id="PF02518">
    <property type="entry name" value="HATPase_c"/>
    <property type="match status" value="1"/>
</dbReference>
<evidence type="ECO:0000256" key="14">
    <source>
        <dbReference type="SAM" id="Phobius"/>
    </source>
</evidence>
<evidence type="ECO:0000256" key="10">
    <source>
        <dbReference type="ARBA" id="ARBA00023012"/>
    </source>
</evidence>
<dbReference type="FunFam" id="3.30.565.10:FF:000006">
    <property type="entry name" value="Sensor histidine kinase WalK"/>
    <property type="match status" value="1"/>
</dbReference>
<feature type="domain" description="Histidine kinase" evidence="15">
    <location>
        <begin position="160"/>
        <end position="376"/>
    </location>
</feature>
<dbReference type="Gene3D" id="1.10.287.130">
    <property type="match status" value="1"/>
</dbReference>
<keyword evidence="10" id="KW-0902">Two-component regulatory system</keyword>
<dbReference type="PANTHER" id="PTHR45453">
    <property type="entry name" value="PHOSPHATE REGULON SENSOR PROTEIN PHOR"/>
    <property type="match status" value="1"/>
</dbReference>
<dbReference type="GO" id="GO:0000155">
    <property type="term" value="F:phosphorelay sensor kinase activity"/>
    <property type="evidence" value="ECO:0007669"/>
    <property type="project" value="InterPro"/>
</dbReference>
<dbReference type="EC" id="2.7.13.3" evidence="3"/>
<evidence type="ECO:0000256" key="1">
    <source>
        <dbReference type="ARBA" id="ARBA00000085"/>
    </source>
</evidence>
<evidence type="ECO:0000313" key="16">
    <source>
        <dbReference type="EMBL" id="ANC32553.1"/>
    </source>
</evidence>
<evidence type="ECO:0000256" key="5">
    <source>
        <dbReference type="ARBA" id="ARBA00022553"/>
    </source>
</evidence>
<dbReference type="CDD" id="cd00082">
    <property type="entry name" value="HisKA"/>
    <property type="match status" value="1"/>
</dbReference>